<dbReference type="AlphaFoldDB" id="A0A3P6RQA9"/>
<proteinExistence type="predicted"/>
<keyword evidence="2" id="KW-1185">Reference proteome</keyword>
<accession>A0A3P6RQA9</accession>
<dbReference type="PANTHER" id="PTHR42698:SF1">
    <property type="entry name" value="GTPASE ERA, MITOCHONDRIAL"/>
    <property type="match status" value="1"/>
</dbReference>
<reference evidence="1 2" key="1">
    <citation type="submission" date="2018-11" db="EMBL/GenBank/DDBJ databases">
        <authorList>
            <consortium name="Pathogen Informatics"/>
        </authorList>
    </citation>
    <scope>NUCLEOTIDE SEQUENCE [LARGE SCALE GENOMIC DNA]</scope>
</reference>
<dbReference type="OrthoDB" id="5834861at2759"/>
<dbReference type="GO" id="GO:0043024">
    <property type="term" value="F:ribosomal small subunit binding"/>
    <property type="evidence" value="ECO:0007669"/>
    <property type="project" value="TreeGrafter"/>
</dbReference>
<dbReference type="GO" id="GO:0005759">
    <property type="term" value="C:mitochondrial matrix"/>
    <property type="evidence" value="ECO:0007669"/>
    <property type="project" value="TreeGrafter"/>
</dbReference>
<dbReference type="InterPro" id="IPR027417">
    <property type="entry name" value="P-loop_NTPase"/>
</dbReference>
<dbReference type="InterPro" id="IPR005662">
    <property type="entry name" value="GTPase_Era-like"/>
</dbReference>
<evidence type="ECO:0000313" key="2">
    <source>
        <dbReference type="Proteomes" id="UP000271889"/>
    </source>
</evidence>
<name>A0A3P6RQA9_CYLGO</name>
<protein>
    <recommendedName>
        <fullName evidence="3">Tr-type G domain-containing protein</fullName>
    </recommendedName>
</protein>
<dbReference type="GO" id="GO:0000028">
    <property type="term" value="P:ribosomal small subunit assembly"/>
    <property type="evidence" value="ECO:0007669"/>
    <property type="project" value="TreeGrafter"/>
</dbReference>
<dbReference type="GO" id="GO:0005525">
    <property type="term" value="F:GTP binding"/>
    <property type="evidence" value="ECO:0007669"/>
    <property type="project" value="InterPro"/>
</dbReference>
<dbReference type="Proteomes" id="UP000271889">
    <property type="component" value="Unassembled WGS sequence"/>
</dbReference>
<organism evidence="1 2">
    <name type="scientific">Cylicostephanus goldi</name>
    <name type="common">Nematode worm</name>
    <dbReference type="NCBI Taxonomy" id="71465"/>
    <lineage>
        <taxon>Eukaryota</taxon>
        <taxon>Metazoa</taxon>
        <taxon>Ecdysozoa</taxon>
        <taxon>Nematoda</taxon>
        <taxon>Chromadorea</taxon>
        <taxon>Rhabditida</taxon>
        <taxon>Rhabditina</taxon>
        <taxon>Rhabditomorpha</taxon>
        <taxon>Strongyloidea</taxon>
        <taxon>Strongylidae</taxon>
        <taxon>Cylicostephanus</taxon>
    </lineage>
</organism>
<dbReference type="PANTHER" id="PTHR42698">
    <property type="entry name" value="GTPASE ERA"/>
    <property type="match status" value="1"/>
</dbReference>
<dbReference type="SUPFAM" id="SSF52540">
    <property type="entry name" value="P-loop containing nucleoside triphosphate hydrolases"/>
    <property type="match status" value="1"/>
</dbReference>
<dbReference type="Gene3D" id="3.40.50.300">
    <property type="entry name" value="P-loop containing nucleotide triphosphate hydrolases"/>
    <property type="match status" value="1"/>
</dbReference>
<sequence>MGRSQDDIILPGPETALQRAEHILVVQDATAPGDYIHHRVMHLLHRHSHIPSSLVINKVDLVSQRSDLLELTRILTNGRF</sequence>
<evidence type="ECO:0008006" key="3">
    <source>
        <dbReference type="Google" id="ProtNLM"/>
    </source>
</evidence>
<dbReference type="EMBL" id="UYRV01019158">
    <property type="protein sequence ID" value="VDK65662.1"/>
    <property type="molecule type" value="Genomic_DNA"/>
</dbReference>
<evidence type="ECO:0000313" key="1">
    <source>
        <dbReference type="EMBL" id="VDK65662.1"/>
    </source>
</evidence>
<gene>
    <name evidence="1" type="ORF">CGOC_LOCUS6056</name>
</gene>
<dbReference type="GO" id="GO:0019843">
    <property type="term" value="F:rRNA binding"/>
    <property type="evidence" value="ECO:0007669"/>
    <property type="project" value="TreeGrafter"/>
</dbReference>